<feature type="compositionally biased region" description="Polar residues" evidence="1">
    <location>
        <begin position="112"/>
        <end position="125"/>
    </location>
</feature>
<reference evidence="3" key="1">
    <citation type="submission" date="2013-01" db="EMBL/GenBank/DDBJ databases">
        <title>Draft Genome Sequence of a Mulberry Tree, Morus notabilis C.K. Schneid.</title>
        <authorList>
            <person name="He N."/>
            <person name="Zhao S."/>
        </authorList>
    </citation>
    <scope>NUCLEOTIDE SEQUENCE</scope>
</reference>
<proteinExistence type="predicted"/>
<accession>W9R752</accession>
<dbReference type="EMBL" id="KE343722">
    <property type="protein sequence ID" value="EXB39441.1"/>
    <property type="molecule type" value="Genomic_DNA"/>
</dbReference>
<evidence type="ECO:0000313" key="3">
    <source>
        <dbReference type="Proteomes" id="UP000030645"/>
    </source>
</evidence>
<dbReference type="AlphaFoldDB" id="W9R752"/>
<feature type="region of interest" description="Disordered" evidence="1">
    <location>
        <begin position="105"/>
        <end position="125"/>
    </location>
</feature>
<evidence type="ECO:0000313" key="2">
    <source>
        <dbReference type="EMBL" id="EXB39441.1"/>
    </source>
</evidence>
<protein>
    <submittedName>
        <fullName evidence="2">Uncharacterized protein</fullName>
    </submittedName>
</protein>
<sequence>MLQAKYEMHISGLDLYHQRKIKVDVGMGSSSVVRYFRIVGLHLGTPLWRCGHRVGINCRRDRVVLALGLGRQARTTVKIGLKLRPPRRSCQRIGTAPKIGFGTAARARPTQRVGTASKFPSSVCH</sequence>
<dbReference type="Proteomes" id="UP000030645">
    <property type="component" value="Unassembled WGS sequence"/>
</dbReference>
<evidence type="ECO:0000256" key="1">
    <source>
        <dbReference type="SAM" id="MobiDB-lite"/>
    </source>
</evidence>
<name>W9R752_9ROSA</name>
<organism evidence="2 3">
    <name type="scientific">Morus notabilis</name>
    <dbReference type="NCBI Taxonomy" id="981085"/>
    <lineage>
        <taxon>Eukaryota</taxon>
        <taxon>Viridiplantae</taxon>
        <taxon>Streptophyta</taxon>
        <taxon>Embryophyta</taxon>
        <taxon>Tracheophyta</taxon>
        <taxon>Spermatophyta</taxon>
        <taxon>Magnoliopsida</taxon>
        <taxon>eudicotyledons</taxon>
        <taxon>Gunneridae</taxon>
        <taxon>Pentapetalae</taxon>
        <taxon>rosids</taxon>
        <taxon>fabids</taxon>
        <taxon>Rosales</taxon>
        <taxon>Moraceae</taxon>
        <taxon>Moreae</taxon>
        <taxon>Morus</taxon>
    </lineage>
</organism>
<keyword evidence="3" id="KW-1185">Reference proteome</keyword>
<gene>
    <name evidence="2" type="ORF">L484_007988</name>
</gene>